<dbReference type="InterPro" id="IPR036388">
    <property type="entry name" value="WH-like_DNA-bd_sf"/>
</dbReference>
<feature type="domain" description="RNA polymerase sigma-70 ECF-like HTH" evidence="1">
    <location>
        <begin position="1"/>
        <end position="182"/>
    </location>
</feature>
<accession>A0A518G8L7</accession>
<protein>
    <submittedName>
        <fullName evidence="2">ECF sigma factor</fullName>
    </submittedName>
</protein>
<dbReference type="InterPro" id="IPR053812">
    <property type="entry name" value="HTH_Sigma70_ECF-like"/>
</dbReference>
<name>A0A518G8L7_9BACT</name>
<dbReference type="Pfam" id="PF07638">
    <property type="entry name" value="Sigma70_ECF"/>
    <property type="match status" value="1"/>
</dbReference>
<evidence type="ECO:0000259" key="1">
    <source>
        <dbReference type="Pfam" id="PF07638"/>
    </source>
</evidence>
<dbReference type="KEGG" id="ahel:Q31a_32530"/>
<dbReference type="InterPro" id="IPR011517">
    <property type="entry name" value="RNA_pol_sigma70_ECF-like"/>
</dbReference>
<dbReference type="EMBL" id="CP036298">
    <property type="protein sequence ID" value="QDV24931.1"/>
    <property type="molecule type" value="Genomic_DNA"/>
</dbReference>
<evidence type="ECO:0000313" key="3">
    <source>
        <dbReference type="Proteomes" id="UP000318017"/>
    </source>
</evidence>
<reference evidence="2 3" key="1">
    <citation type="submission" date="2019-02" db="EMBL/GenBank/DDBJ databases">
        <title>Deep-cultivation of Planctomycetes and their phenomic and genomic characterization uncovers novel biology.</title>
        <authorList>
            <person name="Wiegand S."/>
            <person name="Jogler M."/>
            <person name="Boedeker C."/>
            <person name="Pinto D."/>
            <person name="Vollmers J."/>
            <person name="Rivas-Marin E."/>
            <person name="Kohn T."/>
            <person name="Peeters S.H."/>
            <person name="Heuer A."/>
            <person name="Rast P."/>
            <person name="Oberbeckmann S."/>
            <person name="Bunk B."/>
            <person name="Jeske O."/>
            <person name="Meyerdierks A."/>
            <person name="Storesund J.E."/>
            <person name="Kallscheuer N."/>
            <person name="Luecker S."/>
            <person name="Lage O.M."/>
            <person name="Pohl T."/>
            <person name="Merkel B.J."/>
            <person name="Hornburger P."/>
            <person name="Mueller R.-W."/>
            <person name="Bruemmer F."/>
            <person name="Labrenz M."/>
            <person name="Spormann A.M."/>
            <person name="Op den Camp H."/>
            <person name="Overmann J."/>
            <person name="Amann R."/>
            <person name="Jetten M.S.M."/>
            <person name="Mascher T."/>
            <person name="Medema M.H."/>
            <person name="Devos D.P."/>
            <person name="Kaster A.-K."/>
            <person name="Ovreas L."/>
            <person name="Rohde M."/>
            <person name="Galperin M.Y."/>
            <person name="Jogler C."/>
        </authorList>
    </citation>
    <scope>NUCLEOTIDE SEQUENCE [LARGE SCALE GENOMIC DNA]</scope>
    <source>
        <strain evidence="2 3">Q31a</strain>
    </source>
</reference>
<proteinExistence type="predicted"/>
<dbReference type="Gene3D" id="1.10.10.10">
    <property type="entry name" value="Winged helix-like DNA-binding domain superfamily/Winged helix DNA-binding domain"/>
    <property type="match status" value="1"/>
</dbReference>
<organism evidence="2 3">
    <name type="scientific">Aureliella helgolandensis</name>
    <dbReference type="NCBI Taxonomy" id="2527968"/>
    <lineage>
        <taxon>Bacteria</taxon>
        <taxon>Pseudomonadati</taxon>
        <taxon>Planctomycetota</taxon>
        <taxon>Planctomycetia</taxon>
        <taxon>Pirellulales</taxon>
        <taxon>Pirellulaceae</taxon>
        <taxon>Aureliella</taxon>
    </lineage>
</organism>
<dbReference type="Proteomes" id="UP000318017">
    <property type="component" value="Chromosome"/>
</dbReference>
<evidence type="ECO:0000313" key="2">
    <source>
        <dbReference type="EMBL" id="QDV24931.1"/>
    </source>
</evidence>
<dbReference type="AlphaFoldDB" id="A0A518G8L7"/>
<keyword evidence="3" id="KW-1185">Reference proteome</keyword>
<dbReference type="RefSeq" id="WP_145079304.1">
    <property type="nucleotide sequence ID" value="NZ_CP036298.1"/>
</dbReference>
<sequence>MNEVTQWLREAHGGSLVAGEHLLQTVYTELRTLASFHFNKERTDHSLQPTALVNEAYLRLVTDGKLQKFENRGHFFSAAAEAMRRILVDSARARQCLKRGGELRRIDLGDLMADDQCTDDLLLDLEAGLCQLKEVDADSAELIKLRLFAGLSVAEAGDVMGLSRTAAYRTWEFARSWFGVYLRE</sequence>
<dbReference type="OrthoDB" id="268104at2"/>
<dbReference type="NCBIfam" id="TIGR02999">
    <property type="entry name" value="Sig-70_X6"/>
    <property type="match status" value="1"/>
</dbReference>
<gene>
    <name evidence="2" type="ORF">Q31a_32530</name>
</gene>